<sequence length="99" mass="11581">MESFEFCRLEKLKRAGDEQKEAYLLQKLLNVIEEKSRLVESCVAEDTMNRRKVDVNDKSDTLSSENLSELKEEKKHATTKKLIKSRLKTLRKKILPNKS</sequence>
<keyword evidence="2" id="KW-1185">Reference proteome</keyword>
<evidence type="ECO:0000313" key="2">
    <source>
        <dbReference type="Proteomes" id="UP000887565"/>
    </source>
</evidence>
<evidence type="ECO:0000313" key="3">
    <source>
        <dbReference type="WBParaSite" id="nRc.2.0.1.t39226-RA"/>
    </source>
</evidence>
<dbReference type="Proteomes" id="UP000887565">
    <property type="component" value="Unplaced"/>
</dbReference>
<protein>
    <submittedName>
        <fullName evidence="3">Uncharacterized protein</fullName>
    </submittedName>
</protein>
<proteinExistence type="predicted"/>
<organism evidence="2 3">
    <name type="scientific">Romanomermis culicivorax</name>
    <name type="common">Nematode worm</name>
    <dbReference type="NCBI Taxonomy" id="13658"/>
    <lineage>
        <taxon>Eukaryota</taxon>
        <taxon>Metazoa</taxon>
        <taxon>Ecdysozoa</taxon>
        <taxon>Nematoda</taxon>
        <taxon>Enoplea</taxon>
        <taxon>Dorylaimia</taxon>
        <taxon>Mermithida</taxon>
        <taxon>Mermithoidea</taxon>
        <taxon>Mermithidae</taxon>
        <taxon>Romanomermis</taxon>
    </lineage>
</organism>
<accession>A0A915KK74</accession>
<dbReference type="AlphaFoldDB" id="A0A915KK74"/>
<feature type="region of interest" description="Disordered" evidence="1">
    <location>
        <begin position="55"/>
        <end position="80"/>
    </location>
</feature>
<reference evidence="3" key="1">
    <citation type="submission" date="2022-11" db="UniProtKB">
        <authorList>
            <consortium name="WormBaseParasite"/>
        </authorList>
    </citation>
    <scope>IDENTIFICATION</scope>
</reference>
<evidence type="ECO:0000256" key="1">
    <source>
        <dbReference type="SAM" id="MobiDB-lite"/>
    </source>
</evidence>
<dbReference type="WBParaSite" id="nRc.2.0.1.t39226-RA">
    <property type="protein sequence ID" value="nRc.2.0.1.t39226-RA"/>
    <property type="gene ID" value="nRc.2.0.1.g39226"/>
</dbReference>
<name>A0A915KK74_ROMCU</name>